<sequence length="769" mass="86204">MIQPKNITYPDPAEPAEREAASLLAATAQASLTTAAQPGDAAPTFKVALASRNWVEVPDAAAHAAWIWLRVAPDGTGELIATQGCFLFTGLSLLQQGLAPDQQAKLSAGLLLPATFGFHRPHYDSCLTQYWRSVRGMDEEAHIRALAEAGFTHCEVNGLQAHLPYEETIESEYYPQFYTYAAGFNHFIDTELTRGLWPAHYLEANLNRLKRLATLAKRYGLKPGVTMFEPRNLPEKFFTKYPTLRGARVDHPFRSRLPRYCLAQDHPITKRHYAECMENLMTAVPELDYLSIFSNDSGAGFEHTGSLYVGRNGGPYMIREWRDHAAIAEVAGQSIVDYMANLQQAAAKTNPDFDVILRLEPFKGEHEHIVKGLGGHLTWEGPSMLVKGYDLPYPHPKYPENFGVAGSVFHTWMDDAEQPALEAAKAAGHHPILHYSGSGVQNHEPLLGLPFPRLVHAKIKALAGIGAEKASCFGALSHSTVTPYWPHPAVIRAAQFTPERPVDEVLLEYATSLVGAELAPTLDQAWQDMEEALIWQPLVPLYSGFGFCWQRTWDRPFVPDIEAIPAPERAYYERHGCFQHNNPGLVDLGRDVLFDLVTKEMGRKMTDDMDEHLFPRVHALVDRLQQQLDGLAADSPAAPVFRDLLDRVRAYRHWAIALRGVCSWCAEVYTYTETDDEAERTAAMERLQQSIDLDLENTAGLIDLLENTSSELLATSGVGNTTFLYGEDLPELLKRRLDLTQRYRHHPPRIDKSILWRPTPGTQWPEGWM</sequence>
<keyword evidence="2" id="KW-1185">Reference proteome</keyword>
<evidence type="ECO:0000313" key="2">
    <source>
        <dbReference type="Proteomes" id="UP000738431"/>
    </source>
</evidence>
<name>A0ABZ1C2X2_9BACT</name>
<organism evidence="1 2">
    <name type="scientific">Actomonas aquatica</name>
    <dbReference type="NCBI Taxonomy" id="2866162"/>
    <lineage>
        <taxon>Bacteria</taxon>
        <taxon>Pseudomonadati</taxon>
        <taxon>Verrucomicrobiota</taxon>
        <taxon>Opitutia</taxon>
        <taxon>Opitutales</taxon>
        <taxon>Opitutaceae</taxon>
        <taxon>Actomonas</taxon>
    </lineage>
</organism>
<proteinExistence type="predicted"/>
<reference evidence="1 2" key="1">
    <citation type="submission" date="2023-12" db="EMBL/GenBank/DDBJ databases">
        <title>Description of an unclassified Opitutus bacterium of Verrucomicrobiota.</title>
        <authorList>
            <person name="Zhang D.-F."/>
        </authorList>
    </citation>
    <scope>NUCLEOTIDE SEQUENCE [LARGE SCALE GENOMIC DNA]</scope>
    <source>
        <strain evidence="1 2">WL0086</strain>
    </source>
</reference>
<gene>
    <name evidence="1" type="ORF">K1X11_014660</name>
</gene>
<evidence type="ECO:0000313" key="1">
    <source>
        <dbReference type="EMBL" id="WRQ86053.1"/>
    </source>
</evidence>
<protein>
    <submittedName>
        <fullName evidence="1">Uncharacterized protein</fullName>
    </submittedName>
</protein>
<dbReference type="EMBL" id="CP139781">
    <property type="protein sequence ID" value="WRQ86053.1"/>
    <property type="molecule type" value="Genomic_DNA"/>
</dbReference>
<accession>A0ABZ1C2X2</accession>
<dbReference type="Proteomes" id="UP000738431">
    <property type="component" value="Chromosome"/>
</dbReference>
<dbReference type="RefSeq" id="WP_221031565.1">
    <property type="nucleotide sequence ID" value="NZ_CP139781.1"/>
</dbReference>